<proteinExistence type="predicted"/>
<dbReference type="RefSeq" id="WP_003866832.1">
    <property type="nucleotide sequence ID" value="NZ_FNBS01000142.1"/>
</dbReference>
<dbReference type="EMBL" id="FNBS01000142">
    <property type="protein sequence ID" value="SDG77838.1"/>
    <property type="molecule type" value="Genomic_DNA"/>
</dbReference>
<organism evidence="1 2">
    <name type="scientific">Thermoanaerobacter thermohydrosulfuricus</name>
    <name type="common">Clostridium thermohydrosulfuricum</name>
    <dbReference type="NCBI Taxonomy" id="1516"/>
    <lineage>
        <taxon>Bacteria</taxon>
        <taxon>Bacillati</taxon>
        <taxon>Bacillota</taxon>
        <taxon>Clostridia</taxon>
        <taxon>Thermoanaerobacterales</taxon>
        <taxon>Thermoanaerobacteraceae</taxon>
        <taxon>Thermoanaerobacter</taxon>
    </lineage>
</organism>
<sequence>MKKINPLSLLGTLLTFIGTLGLVTSACIGWFYKPQVPDVLLKK</sequence>
<evidence type="ECO:0000313" key="2">
    <source>
        <dbReference type="Proteomes" id="UP000183404"/>
    </source>
</evidence>
<gene>
    <name evidence="1" type="ORF">SAMN04244560_02901</name>
</gene>
<dbReference type="Proteomes" id="UP000183404">
    <property type="component" value="Unassembled WGS sequence"/>
</dbReference>
<dbReference type="AlphaFoldDB" id="A0A1I2CR37"/>
<protein>
    <submittedName>
        <fullName evidence="1">Cyclic lactone autoinducer peptide</fullName>
    </submittedName>
</protein>
<evidence type="ECO:0000313" key="1">
    <source>
        <dbReference type="EMBL" id="SDG77838.1"/>
    </source>
</evidence>
<dbReference type="InterPro" id="IPR009229">
    <property type="entry name" value="AgrD"/>
</dbReference>
<reference evidence="1 2" key="1">
    <citation type="submission" date="2016-10" db="EMBL/GenBank/DDBJ databases">
        <authorList>
            <person name="de Groot N.N."/>
        </authorList>
    </citation>
    <scope>NUCLEOTIDE SEQUENCE [LARGE SCALE GENOMIC DNA]</scope>
    <source>
        <strain evidence="1 2">DSM 569</strain>
    </source>
</reference>
<dbReference type="NCBIfam" id="TIGR04223">
    <property type="entry name" value="quorum_AgrD"/>
    <property type="match status" value="1"/>
</dbReference>
<name>A0A1I2CR37_THETY</name>
<accession>A0A1I2CR37</accession>
<dbReference type="PROSITE" id="PS51257">
    <property type="entry name" value="PROKAR_LIPOPROTEIN"/>
    <property type="match status" value="1"/>
</dbReference>